<dbReference type="PANTHER" id="PTHR46260:SF3">
    <property type="entry name" value="RING-TYPE DOMAIN-CONTAINING PROTEIN"/>
    <property type="match status" value="1"/>
</dbReference>
<dbReference type="InterPro" id="IPR015915">
    <property type="entry name" value="Kelch-typ_b-propeller"/>
</dbReference>
<evidence type="ECO:0000256" key="2">
    <source>
        <dbReference type="ARBA" id="ARBA00022737"/>
    </source>
</evidence>
<accession>A0A1H6LNE4</accession>
<keyword evidence="1" id="KW-0880">Kelch repeat</keyword>
<dbReference type="InterPro" id="IPR011043">
    <property type="entry name" value="Gal_Oxase/kelch_b-propeller"/>
</dbReference>
<dbReference type="Gene3D" id="2.120.10.80">
    <property type="entry name" value="Kelch-type beta propeller"/>
    <property type="match status" value="2"/>
</dbReference>
<dbReference type="Pfam" id="PF24681">
    <property type="entry name" value="Kelch_KLHDC2_KLHL20_DRC7"/>
    <property type="match status" value="1"/>
</dbReference>
<sequence length="343" mass="37123">MAKLHPMASRIRRTGMVHKPWAIDQFRRKLDWTACALMPAPRNQCAAATSGGRVYVFGGEYLNEVMEGHEFTLPHKDVLAYDHDADSWSVVTQMPTPRKFCHAITAPDGRIHVIGGLERKPYEWVNSTVIETYVPSTGKWINHGFAPLHMLGAAAGTRDGKIYMLGGFSSDGSYVRSADVSQIEIIGSSASFPRVIAPMPTARVDLAAIEGADGRIYAVGGVVDPGTRSDVVEAYDPKTKSWKVLAPMPTARSNATLAAAADGRIIAMGGMGKCGFTLDTVEAYTPATNSWKTLPSCHCPRMYHASAVTADGRIMMIGGQCKPCCDSERTFLPTAIISKEKIT</sequence>
<dbReference type="SUPFAM" id="SSF50965">
    <property type="entry name" value="Galactose oxidase, central domain"/>
    <property type="match status" value="1"/>
</dbReference>
<keyword evidence="2" id="KW-0677">Repeat</keyword>
<dbReference type="AlphaFoldDB" id="A0A1H6LNE4"/>
<dbReference type="InterPro" id="IPR051746">
    <property type="entry name" value="Kelch_domain_containing_8"/>
</dbReference>
<dbReference type="PANTHER" id="PTHR46260">
    <property type="entry name" value="RING-TYPE DOMAIN-CONTAINING PROTEIN"/>
    <property type="match status" value="1"/>
</dbReference>
<dbReference type="OrthoDB" id="9769308at2"/>
<dbReference type="InterPro" id="IPR006652">
    <property type="entry name" value="Kelch_1"/>
</dbReference>
<dbReference type="Proteomes" id="UP000199125">
    <property type="component" value="Unassembled WGS sequence"/>
</dbReference>
<gene>
    <name evidence="3" type="ORF">SAMN04488075_1492</name>
</gene>
<evidence type="ECO:0000313" key="3">
    <source>
        <dbReference type="EMBL" id="SEH86256.1"/>
    </source>
</evidence>
<dbReference type="STRING" id="65735.SAMN04488075_1492"/>
<keyword evidence="4" id="KW-1185">Reference proteome</keyword>
<reference evidence="4" key="1">
    <citation type="submission" date="2016-10" db="EMBL/GenBank/DDBJ databases">
        <authorList>
            <person name="Varghese N."/>
            <person name="Submissions S."/>
        </authorList>
    </citation>
    <scope>NUCLEOTIDE SEQUENCE [LARGE SCALE GENOMIC DNA]</scope>
    <source>
        <strain evidence="4">DSM 11593</strain>
    </source>
</reference>
<dbReference type="Pfam" id="PF01344">
    <property type="entry name" value="Kelch_1"/>
    <property type="match status" value="1"/>
</dbReference>
<name>A0A1H6LNE4_9RHOB</name>
<evidence type="ECO:0000313" key="4">
    <source>
        <dbReference type="Proteomes" id="UP000199125"/>
    </source>
</evidence>
<dbReference type="SMART" id="SM00612">
    <property type="entry name" value="Kelch"/>
    <property type="match status" value="4"/>
</dbReference>
<proteinExistence type="predicted"/>
<protein>
    <submittedName>
        <fullName evidence="3">N-acetylneuraminic acid mutarotase</fullName>
    </submittedName>
</protein>
<organism evidence="3 4">
    <name type="scientific">Paracoccus alkenifer</name>
    <dbReference type="NCBI Taxonomy" id="65735"/>
    <lineage>
        <taxon>Bacteria</taxon>
        <taxon>Pseudomonadati</taxon>
        <taxon>Pseudomonadota</taxon>
        <taxon>Alphaproteobacteria</taxon>
        <taxon>Rhodobacterales</taxon>
        <taxon>Paracoccaceae</taxon>
        <taxon>Paracoccus</taxon>
    </lineage>
</organism>
<evidence type="ECO:0000256" key="1">
    <source>
        <dbReference type="ARBA" id="ARBA00022441"/>
    </source>
</evidence>
<dbReference type="EMBL" id="FNXG01000002">
    <property type="protein sequence ID" value="SEH86256.1"/>
    <property type="molecule type" value="Genomic_DNA"/>
</dbReference>